<protein>
    <submittedName>
        <fullName evidence="4">Cupin domain-containing protein</fullName>
    </submittedName>
</protein>
<dbReference type="EMBL" id="QWLM01000025">
    <property type="protein sequence ID" value="RHW43677.1"/>
    <property type="molecule type" value="Genomic_DNA"/>
</dbReference>
<dbReference type="PROSITE" id="PS50943">
    <property type="entry name" value="HTH_CROC1"/>
    <property type="match status" value="1"/>
</dbReference>
<dbReference type="GO" id="GO:0003677">
    <property type="term" value="F:DNA binding"/>
    <property type="evidence" value="ECO:0007669"/>
    <property type="project" value="UniProtKB-KW"/>
</dbReference>
<name>A0A417Z1L2_9MICO</name>
<dbReference type="InterPro" id="IPR010982">
    <property type="entry name" value="Lambda_DNA-bd_dom_sf"/>
</dbReference>
<dbReference type="InterPro" id="IPR011051">
    <property type="entry name" value="RmlC_Cupin_sf"/>
</dbReference>
<accession>A0A417Z1L2</accession>
<dbReference type="SUPFAM" id="SSF47413">
    <property type="entry name" value="lambda repressor-like DNA-binding domains"/>
    <property type="match status" value="1"/>
</dbReference>
<dbReference type="CDD" id="cd02209">
    <property type="entry name" value="cupin_XRE_C"/>
    <property type="match status" value="1"/>
</dbReference>
<dbReference type="GO" id="GO:0003700">
    <property type="term" value="F:DNA-binding transcription factor activity"/>
    <property type="evidence" value="ECO:0007669"/>
    <property type="project" value="TreeGrafter"/>
</dbReference>
<keyword evidence="6" id="KW-1185">Reference proteome</keyword>
<proteinExistence type="predicted"/>
<dbReference type="AlphaFoldDB" id="A0A417Z1L2"/>
<evidence type="ECO:0000313" key="3">
    <source>
        <dbReference type="EMBL" id="QEH94230.1"/>
    </source>
</evidence>
<feature type="domain" description="HTH cro/C1-type" evidence="2">
    <location>
        <begin position="19"/>
        <end position="73"/>
    </location>
</feature>
<dbReference type="EMBL" id="CP043031">
    <property type="protein sequence ID" value="QEH94230.1"/>
    <property type="molecule type" value="Genomic_DNA"/>
</dbReference>
<evidence type="ECO:0000313" key="6">
    <source>
        <dbReference type="Proteomes" id="UP000323565"/>
    </source>
</evidence>
<dbReference type="Pfam" id="PF07883">
    <property type="entry name" value="Cupin_2"/>
    <property type="match status" value="1"/>
</dbReference>
<gene>
    <name evidence="4" type="ORF">D1832_14310</name>
    <name evidence="3" type="ORF">FV141_12395</name>
</gene>
<evidence type="ECO:0000256" key="1">
    <source>
        <dbReference type="ARBA" id="ARBA00023125"/>
    </source>
</evidence>
<dbReference type="Pfam" id="PF13560">
    <property type="entry name" value="HTH_31"/>
    <property type="match status" value="1"/>
</dbReference>
<dbReference type="Gene3D" id="2.60.120.10">
    <property type="entry name" value="Jelly Rolls"/>
    <property type="match status" value="1"/>
</dbReference>
<sequence length="190" mass="20961">MKSLPVQGLRESVAVGARLRNARLARRYTLEQTAQLAGMTKGFLSRVERDLTSPSVASLVTLCQVLQIDVGSLFTAPRTSLVRLEEASPVDLGGNGIDERLVTSREERAVQVLRAVIAPGGAGENELYAIDCDVEVWHVVTGRLEVRMHDETFEVGEGDTLTFPGREPHTWRNLHDEETLVLMTLVPDSR</sequence>
<dbReference type="SUPFAM" id="SSF51182">
    <property type="entry name" value="RmlC-like cupins"/>
    <property type="match status" value="1"/>
</dbReference>
<evidence type="ECO:0000313" key="5">
    <source>
        <dbReference type="Proteomes" id="UP000285376"/>
    </source>
</evidence>
<dbReference type="InterPro" id="IPR050807">
    <property type="entry name" value="TransReg_Diox_bact_type"/>
</dbReference>
<dbReference type="GO" id="GO:0005829">
    <property type="term" value="C:cytosol"/>
    <property type="evidence" value="ECO:0007669"/>
    <property type="project" value="TreeGrafter"/>
</dbReference>
<dbReference type="Proteomes" id="UP000285376">
    <property type="component" value="Unassembled WGS sequence"/>
</dbReference>
<evidence type="ECO:0000313" key="4">
    <source>
        <dbReference type="EMBL" id="RHW43677.1"/>
    </source>
</evidence>
<dbReference type="Proteomes" id="UP000323565">
    <property type="component" value="Chromosome"/>
</dbReference>
<dbReference type="RefSeq" id="WP_047312513.1">
    <property type="nucleotide sequence ID" value="NZ_CBCRVH010000024.1"/>
</dbReference>
<dbReference type="SMART" id="SM00530">
    <property type="entry name" value="HTH_XRE"/>
    <property type="match status" value="1"/>
</dbReference>
<reference evidence="4 5" key="1">
    <citation type="submission" date="2018-08" db="EMBL/GenBank/DDBJ databases">
        <title>Whole genome sequence analysis of Dermacoccus abyssi bacteria isolated from Deep Mariana trench Micromonospora spp reveals genes involved in the environmental adaptation and production of secondary metabolites.</title>
        <authorList>
            <person name="Abdel-Mageed W.M."/>
            <person name="Lehri B."/>
            <person name="Nouioui I."/>
            <person name="Goodfellow I."/>
            <person name="Jaspars M."/>
            <person name="Karlyshev A."/>
        </authorList>
    </citation>
    <scope>NUCLEOTIDE SEQUENCE [LARGE SCALE GENOMIC DNA]</scope>
    <source>
        <strain evidence="4 5">MT1.1</strain>
    </source>
</reference>
<dbReference type="Gene3D" id="1.10.260.40">
    <property type="entry name" value="lambda repressor-like DNA-binding domains"/>
    <property type="match status" value="1"/>
</dbReference>
<dbReference type="InterPro" id="IPR001387">
    <property type="entry name" value="Cro/C1-type_HTH"/>
</dbReference>
<organism evidence="4 5">
    <name type="scientific">Dermacoccus abyssi</name>
    <dbReference type="NCBI Taxonomy" id="322596"/>
    <lineage>
        <taxon>Bacteria</taxon>
        <taxon>Bacillati</taxon>
        <taxon>Actinomycetota</taxon>
        <taxon>Actinomycetes</taxon>
        <taxon>Micrococcales</taxon>
        <taxon>Dermacoccaceae</taxon>
        <taxon>Dermacoccus</taxon>
    </lineage>
</organism>
<dbReference type="PANTHER" id="PTHR46797:SF1">
    <property type="entry name" value="METHYLPHOSPHONATE SYNTHASE"/>
    <property type="match status" value="1"/>
</dbReference>
<evidence type="ECO:0000259" key="2">
    <source>
        <dbReference type="PROSITE" id="PS50943"/>
    </source>
</evidence>
<dbReference type="PANTHER" id="PTHR46797">
    <property type="entry name" value="HTH-TYPE TRANSCRIPTIONAL REGULATOR"/>
    <property type="match status" value="1"/>
</dbReference>
<keyword evidence="1" id="KW-0238">DNA-binding</keyword>
<dbReference type="InterPro" id="IPR013096">
    <property type="entry name" value="Cupin_2"/>
</dbReference>
<dbReference type="CDD" id="cd00093">
    <property type="entry name" value="HTH_XRE"/>
    <property type="match status" value="1"/>
</dbReference>
<reference evidence="3 6" key="2">
    <citation type="submission" date="2019-08" db="EMBL/GenBank/DDBJ databases">
        <title>Dermacoccus abyssi strain HZAU 226, whole genome Nanopore sequencing project.</title>
        <authorList>
            <person name="Guo A."/>
            <person name="Zhang X."/>
            <person name="Ruan Y."/>
            <person name="Liu W."/>
            <person name="Chen Q."/>
            <person name="Gu L."/>
        </authorList>
    </citation>
    <scope>NUCLEOTIDE SEQUENCE [LARGE SCALE GENOMIC DNA]</scope>
    <source>
        <strain evidence="3 6">HZAU 226</strain>
    </source>
</reference>
<dbReference type="InterPro" id="IPR014710">
    <property type="entry name" value="RmlC-like_jellyroll"/>
</dbReference>